<evidence type="ECO:0000256" key="1">
    <source>
        <dbReference type="ARBA" id="ARBA00004651"/>
    </source>
</evidence>
<comment type="subcellular location">
    <subcellularLocation>
        <location evidence="1">Cell membrane</location>
        <topology evidence="1">Multi-pass membrane protein</topology>
    </subcellularLocation>
</comment>
<keyword evidence="2" id="KW-0813">Transport</keyword>
<feature type="domain" description="NarG-like" evidence="14">
    <location>
        <begin position="5"/>
        <end position="220"/>
    </location>
</feature>
<keyword evidence="5 13" id="KW-0812">Transmembrane</keyword>
<dbReference type="InterPro" id="IPR036197">
    <property type="entry name" value="NarG-like_sf"/>
</dbReference>
<evidence type="ECO:0000256" key="3">
    <source>
        <dbReference type="ARBA" id="ARBA00022475"/>
    </source>
</evidence>
<evidence type="ECO:0000256" key="10">
    <source>
        <dbReference type="ARBA" id="ARBA00023004"/>
    </source>
</evidence>
<dbReference type="GO" id="GO:0020037">
    <property type="term" value="F:heme binding"/>
    <property type="evidence" value="ECO:0007669"/>
    <property type="project" value="TreeGrafter"/>
</dbReference>
<evidence type="ECO:0000256" key="4">
    <source>
        <dbReference type="ARBA" id="ARBA00022617"/>
    </source>
</evidence>
<dbReference type="NCBIfam" id="TIGR00351">
    <property type="entry name" value="narI"/>
    <property type="match status" value="1"/>
</dbReference>
<protein>
    <submittedName>
        <fullName evidence="15">Respiratory nitrate reductase gamma chain</fullName>
        <ecNumber evidence="15">1.7.99.4</ecNumber>
    </submittedName>
</protein>
<keyword evidence="4" id="KW-0349">Heme</keyword>
<gene>
    <name evidence="15" type="ORF">MNBD_BACTEROID02-917</name>
</gene>
<keyword evidence="6" id="KW-0479">Metal-binding</keyword>
<evidence type="ECO:0000313" key="15">
    <source>
        <dbReference type="EMBL" id="VAV85026.1"/>
    </source>
</evidence>
<dbReference type="PANTHER" id="PTHR30598:SF3">
    <property type="entry name" value="RESPIRATORY NITRATE REDUCTASE 1 GAMMA CHAIN"/>
    <property type="match status" value="1"/>
</dbReference>
<keyword evidence="8 13" id="KW-1133">Transmembrane helix</keyword>
<feature type="transmembrane region" description="Helical" evidence="13">
    <location>
        <begin position="84"/>
        <end position="109"/>
    </location>
</feature>
<evidence type="ECO:0000256" key="5">
    <source>
        <dbReference type="ARBA" id="ARBA00022692"/>
    </source>
</evidence>
<evidence type="ECO:0000256" key="6">
    <source>
        <dbReference type="ARBA" id="ARBA00022723"/>
    </source>
</evidence>
<dbReference type="GO" id="GO:0042128">
    <property type="term" value="P:nitrate assimilation"/>
    <property type="evidence" value="ECO:0007669"/>
    <property type="project" value="UniProtKB-KW"/>
</dbReference>
<evidence type="ECO:0000256" key="2">
    <source>
        <dbReference type="ARBA" id="ARBA00022448"/>
    </source>
</evidence>
<sequence length="242" mass="28392">MNTLNNFFFIALPYIAFVVFLIGTISRYRSQKFKVSSLSSQFLEGKKLFWGSVPFHWGILILFFGHLVAFLIPKSIILWNSEPLRLLFLEISSFIAAICVFIGLVLLFIRRITEDRIKMVTTKMDVFVELLLLFIIFSGMYTAVFFRWGSSWFASTMSPYLKSIFTFSPDISAISAMPLMFKLHVIGAYLIILMTPFTRLVHFLVYPLNYIWKPYQQVIWTWNKRKVRSPKTPWSIHRPKNN</sequence>
<dbReference type="GO" id="GO:0019645">
    <property type="term" value="P:anaerobic electron transport chain"/>
    <property type="evidence" value="ECO:0007669"/>
    <property type="project" value="TreeGrafter"/>
</dbReference>
<dbReference type="InterPro" id="IPR023234">
    <property type="entry name" value="NarG-like_domain"/>
</dbReference>
<keyword evidence="3" id="KW-1003">Cell membrane</keyword>
<dbReference type="Pfam" id="PF02665">
    <property type="entry name" value="Nitrate_red_gam"/>
    <property type="match status" value="1"/>
</dbReference>
<keyword evidence="7" id="KW-0249">Electron transport</keyword>
<dbReference type="GO" id="GO:0046872">
    <property type="term" value="F:metal ion binding"/>
    <property type="evidence" value="ECO:0007669"/>
    <property type="project" value="UniProtKB-KW"/>
</dbReference>
<dbReference type="EC" id="1.7.99.4" evidence="15"/>
<reference evidence="15" key="1">
    <citation type="submission" date="2018-06" db="EMBL/GenBank/DDBJ databases">
        <authorList>
            <person name="Zhirakovskaya E."/>
        </authorList>
    </citation>
    <scope>NUCLEOTIDE SEQUENCE</scope>
</reference>
<evidence type="ECO:0000256" key="13">
    <source>
        <dbReference type="SAM" id="Phobius"/>
    </source>
</evidence>
<keyword evidence="10" id="KW-0408">Iron</keyword>
<dbReference type="SUPFAM" id="SSF103501">
    <property type="entry name" value="Respiratory nitrate reductase 1 gamma chain"/>
    <property type="match status" value="1"/>
</dbReference>
<evidence type="ECO:0000256" key="11">
    <source>
        <dbReference type="ARBA" id="ARBA00023063"/>
    </source>
</evidence>
<dbReference type="InterPro" id="IPR003816">
    <property type="entry name" value="Nitrate_red_gam"/>
</dbReference>
<accession>A0A3B0R7M8</accession>
<keyword evidence="12 13" id="KW-0472">Membrane</keyword>
<dbReference type="EMBL" id="UOEB01000198">
    <property type="protein sequence ID" value="VAV85026.1"/>
    <property type="molecule type" value="Genomic_DNA"/>
</dbReference>
<dbReference type="GO" id="GO:0008940">
    <property type="term" value="F:nitrate reductase activity"/>
    <property type="evidence" value="ECO:0007669"/>
    <property type="project" value="InterPro"/>
</dbReference>
<proteinExistence type="predicted"/>
<keyword evidence="11" id="KW-0534">Nitrate assimilation</keyword>
<feature type="transmembrane region" description="Helical" evidence="13">
    <location>
        <begin position="6"/>
        <end position="28"/>
    </location>
</feature>
<dbReference type="GO" id="GO:0005886">
    <property type="term" value="C:plasma membrane"/>
    <property type="evidence" value="ECO:0007669"/>
    <property type="project" value="UniProtKB-SubCell"/>
</dbReference>
<dbReference type="GO" id="GO:0009325">
    <property type="term" value="C:nitrate reductase complex"/>
    <property type="evidence" value="ECO:0007669"/>
    <property type="project" value="InterPro"/>
</dbReference>
<dbReference type="AlphaFoldDB" id="A0A3B0R7M8"/>
<keyword evidence="9 15" id="KW-0560">Oxidoreductase</keyword>
<dbReference type="Gene3D" id="1.20.950.20">
    <property type="entry name" value="Transmembrane di-heme cytochromes, Chain C"/>
    <property type="match status" value="1"/>
</dbReference>
<evidence type="ECO:0000256" key="7">
    <source>
        <dbReference type="ARBA" id="ARBA00022982"/>
    </source>
</evidence>
<dbReference type="GO" id="GO:0009055">
    <property type="term" value="F:electron transfer activity"/>
    <property type="evidence" value="ECO:0007669"/>
    <property type="project" value="TreeGrafter"/>
</dbReference>
<dbReference type="PANTHER" id="PTHR30598">
    <property type="entry name" value="NITRATE REDUCTASE PRIVATE CHAPERONE, REDOX ENZYME MATURATION PROTEIN REMP FAMILY"/>
    <property type="match status" value="1"/>
</dbReference>
<organism evidence="15">
    <name type="scientific">hydrothermal vent metagenome</name>
    <dbReference type="NCBI Taxonomy" id="652676"/>
    <lineage>
        <taxon>unclassified sequences</taxon>
        <taxon>metagenomes</taxon>
        <taxon>ecological metagenomes</taxon>
    </lineage>
</organism>
<evidence type="ECO:0000256" key="9">
    <source>
        <dbReference type="ARBA" id="ARBA00023002"/>
    </source>
</evidence>
<dbReference type="InterPro" id="IPR051936">
    <property type="entry name" value="Heme-iron_electron_transfer"/>
</dbReference>
<evidence type="ECO:0000256" key="12">
    <source>
        <dbReference type="ARBA" id="ARBA00023136"/>
    </source>
</evidence>
<evidence type="ECO:0000256" key="8">
    <source>
        <dbReference type="ARBA" id="ARBA00022989"/>
    </source>
</evidence>
<feature type="transmembrane region" description="Helical" evidence="13">
    <location>
        <begin position="48"/>
        <end position="72"/>
    </location>
</feature>
<name>A0A3B0R7M8_9ZZZZ</name>
<feature type="transmembrane region" description="Helical" evidence="13">
    <location>
        <begin position="130"/>
        <end position="149"/>
    </location>
</feature>
<evidence type="ECO:0000259" key="14">
    <source>
        <dbReference type="Pfam" id="PF02665"/>
    </source>
</evidence>